<evidence type="ECO:0000256" key="8">
    <source>
        <dbReference type="ARBA" id="ARBA00023239"/>
    </source>
</evidence>
<dbReference type="InterPro" id="IPR018020">
    <property type="entry name" value="OHCU_decarboxylase"/>
</dbReference>
<organism evidence="12 13">
    <name type="scientific">Bemisia tabaci</name>
    <name type="common">Sweetpotato whitefly</name>
    <name type="synonym">Aleurodes tabaci</name>
    <dbReference type="NCBI Taxonomy" id="7038"/>
    <lineage>
        <taxon>Eukaryota</taxon>
        <taxon>Metazoa</taxon>
        <taxon>Ecdysozoa</taxon>
        <taxon>Arthropoda</taxon>
        <taxon>Hexapoda</taxon>
        <taxon>Insecta</taxon>
        <taxon>Pterygota</taxon>
        <taxon>Neoptera</taxon>
        <taxon>Paraneoptera</taxon>
        <taxon>Hemiptera</taxon>
        <taxon>Sternorrhyncha</taxon>
        <taxon>Aleyrodoidea</taxon>
        <taxon>Aleyrodidae</taxon>
        <taxon>Aleyrodinae</taxon>
        <taxon>Bemisia</taxon>
    </lineage>
</organism>
<dbReference type="InterPro" id="IPR017580">
    <property type="entry name" value="OHCU_decarboxylase-1"/>
</dbReference>
<sequence>MVQQLNIKEINGMNKPKFMMTFGNVVEKCPQAALHLLTRRPYMNTYEVLSSLEEFFDALTIEDKMKILHQHPELASLNKHVTEDSVNEQTKSGLTTLPEHTQSSFTELNALYRKKFGFPFIMCVAGNDPHKILSSMQERLDSDVESEINAGIREVKKISKHRLSNLIVD</sequence>
<evidence type="ECO:0000256" key="5">
    <source>
        <dbReference type="ARBA" id="ARBA00012257"/>
    </source>
</evidence>
<dbReference type="NCBIfam" id="TIGR03164">
    <property type="entry name" value="UHCUDC"/>
    <property type="match status" value="1"/>
</dbReference>
<evidence type="ECO:0000256" key="6">
    <source>
        <dbReference type="ARBA" id="ARBA00022631"/>
    </source>
</evidence>
<dbReference type="EMBL" id="OU963870">
    <property type="protein sequence ID" value="CAH0395780.1"/>
    <property type="molecule type" value="Genomic_DNA"/>
</dbReference>
<proteinExistence type="inferred from homology"/>
<dbReference type="EC" id="4.1.1.97" evidence="5"/>
<name>A0A9P0AJ82_BEMTA</name>
<evidence type="ECO:0000313" key="13">
    <source>
        <dbReference type="Proteomes" id="UP001152759"/>
    </source>
</evidence>
<dbReference type="Pfam" id="PF09349">
    <property type="entry name" value="OHCU_decarbox"/>
    <property type="match status" value="1"/>
</dbReference>
<dbReference type="Gene3D" id="1.10.3330.10">
    <property type="entry name" value="Oxo-4-hydroxy-4-carboxy-5-ureidoimidazoline decarboxylase"/>
    <property type="match status" value="1"/>
</dbReference>
<dbReference type="GO" id="GO:0019628">
    <property type="term" value="P:urate catabolic process"/>
    <property type="evidence" value="ECO:0007669"/>
    <property type="project" value="TreeGrafter"/>
</dbReference>
<dbReference type="GO" id="GO:0000255">
    <property type="term" value="P:allantoin metabolic process"/>
    <property type="evidence" value="ECO:0007669"/>
    <property type="project" value="InterPro"/>
</dbReference>
<dbReference type="GO" id="GO:0006144">
    <property type="term" value="P:purine nucleobase metabolic process"/>
    <property type="evidence" value="ECO:0007669"/>
    <property type="project" value="UniProtKB-KW"/>
</dbReference>
<comment type="function">
    <text evidence="2">Catalyzes the stereoselective decarboxylation of 2-oxo-4-hydroxy-4-carboxy-5-ureidoimidazoline (OHCU) to (S)-allantoin.</text>
</comment>
<keyword evidence="13" id="KW-1185">Reference proteome</keyword>
<evidence type="ECO:0000256" key="1">
    <source>
        <dbReference type="ARBA" id="ARBA00001163"/>
    </source>
</evidence>
<dbReference type="GO" id="GO:0005777">
    <property type="term" value="C:peroxisome"/>
    <property type="evidence" value="ECO:0007669"/>
    <property type="project" value="TreeGrafter"/>
</dbReference>
<feature type="domain" description="Oxo-4-hydroxy-4-carboxy-5-ureidoimidazoline decarboxylase" evidence="11">
    <location>
        <begin position="11"/>
        <end position="163"/>
    </location>
</feature>
<evidence type="ECO:0000256" key="10">
    <source>
        <dbReference type="ARBA" id="ARBA00032116"/>
    </source>
</evidence>
<dbReference type="Proteomes" id="UP001152759">
    <property type="component" value="Chromosome 9"/>
</dbReference>
<evidence type="ECO:0000259" key="11">
    <source>
        <dbReference type="Pfam" id="PF09349"/>
    </source>
</evidence>
<dbReference type="PANTHER" id="PTHR43466">
    <property type="entry name" value="2-OXO-4-HYDROXY-4-CARBOXY-5-UREIDOIMIDAZOLINE DECARBOXYLASE-RELATED"/>
    <property type="match status" value="1"/>
</dbReference>
<reference evidence="12" key="1">
    <citation type="submission" date="2021-12" db="EMBL/GenBank/DDBJ databases">
        <authorList>
            <person name="King R."/>
        </authorList>
    </citation>
    <scope>NUCLEOTIDE SEQUENCE</scope>
</reference>
<accession>A0A9P0AJ82</accession>
<comment type="catalytic activity">
    <reaction evidence="1">
        <text>5-hydroxy-2-oxo-4-ureido-2,5-dihydro-1H-imidazole-5-carboxylate + H(+) = (S)-allantoin + CO2</text>
        <dbReference type="Rhea" id="RHEA:26301"/>
        <dbReference type="ChEBI" id="CHEBI:15378"/>
        <dbReference type="ChEBI" id="CHEBI:15678"/>
        <dbReference type="ChEBI" id="CHEBI:16526"/>
        <dbReference type="ChEBI" id="CHEBI:58639"/>
        <dbReference type="EC" id="4.1.1.97"/>
    </reaction>
</comment>
<dbReference type="KEGG" id="btab:109034697"/>
<evidence type="ECO:0000256" key="9">
    <source>
        <dbReference type="ARBA" id="ARBA00030624"/>
    </source>
</evidence>
<dbReference type="AlphaFoldDB" id="A0A9P0AJ82"/>
<keyword evidence="7" id="KW-0210">Decarboxylase</keyword>
<comment type="similarity">
    <text evidence="4">Belongs to the OHCU decarboxylase family.</text>
</comment>
<evidence type="ECO:0000313" key="12">
    <source>
        <dbReference type="EMBL" id="CAH0395780.1"/>
    </source>
</evidence>
<dbReference type="SUPFAM" id="SSF158694">
    <property type="entry name" value="UraD-Like"/>
    <property type="match status" value="1"/>
</dbReference>
<protein>
    <recommendedName>
        <fullName evidence="5">2-oxo-4-hydroxy-4-carboxy-5-ureidoimidazoline decarboxylase</fullName>
        <ecNumber evidence="5">4.1.1.97</ecNumber>
    </recommendedName>
    <alternativeName>
        <fullName evidence="10">Parahox neighbor</fullName>
    </alternativeName>
    <alternativeName>
        <fullName evidence="9">Ureidoimidazoline (2-oxo-4-hydroxy-4-carboxy-5-) decarboxylase</fullName>
    </alternativeName>
</protein>
<keyword evidence="8" id="KW-0456">Lyase</keyword>
<evidence type="ECO:0000256" key="4">
    <source>
        <dbReference type="ARBA" id="ARBA00005793"/>
    </source>
</evidence>
<dbReference type="PANTHER" id="PTHR43466:SF1">
    <property type="entry name" value="2-OXO-4-HYDROXY-4-CARBOXY-5-UREIDOIMIDAZOLINE DECARBOXYLASE-RELATED"/>
    <property type="match status" value="1"/>
</dbReference>
<comment type="pathway">
    <text evidence="3">Purine metabolism; urate degradation; (S)-allantoin from urate: step 3/3.</text>
</comment>
<evidence type="ECO:0000256" key="2">
    <source>
        <dbReference type="ARBA" id="ARBA00002506"/>
    </source>
</evidence>
<evidence type="ECO:0000256" key="3">
    <source>
        <dbReference type="ARBA" id="ARBA00004754"/>
    </source>
</evidence>
<keyword evidence="6" id="KW-0659">Purine metabolism</keyword>
<dbReference type="InterPro" id="IPR036778">
    <property type="entry name" value="OHCU_decarboxylase_sf"/>
</dbReference>
<evidence type="ECO:0000256" key="7">
    <source>
        <dbReference type="ARBA" id="ARBA00022793"/>
    </source>
</evidence>
<dbReference type="GO" id="GO:0051997">
    <property type="term" value="F:2-oxo-4-hydroxy-4-carboxy-5-ureidoimidazoline decarboxylase activity"/>
    <property type="evidence" value="ECO:0007669"/>
    <property type="project" value="UniProtKB-EC"/>
</dbReference>
<gene>
    <name evidence="12" type="ORF">BEMITA_LOCUS13924</name>
</gene>